<dbReference type="InterPro" id="IPR036188">
    <property type="entry name" value="FAD/NAD-bd_sf"/>
</dbReference>
<proteinExistence type="inferred from homology"/>
<evidence type="ECO:0000256" key="3">
    <source>
        <dbReference type="ARBA" id="ARBA00022827"/>
    </source>
</evidence>
<organism evidence="7 8">
    <name type="scientific">Elongatibacter sediminis</name>
    <dbReference type="NCBI Taxonomy" id="3119006"/>
    <lineage>
        <taxon>Bacteria</taxon>
        <taxon>Pseudomonadati</taxon>
        <taxon>Pseudomonadota</taxon>
        <taxon>Gammaproteobacteria</taxon>
        <taxon>Chromatiales</taxon>
        <taxon>Wenzhouxiangellaceae</taxon>
        <taxon>Elongatibacter</taxon>
    </lineage>
</organism>
<dbReference type="AlphaFoldDB" id="A0AAW9RFR9"/>
<evidence type="ECO:0000313" key="7">
    <source>
        <dbReference type="EMBL" id="MEJ8568591.1"/>
    </source>
</evidence>
<keyword evidence="3" id="KW-0274">FAD</keyword>
<dbReference type="SUPFAM" id="SSF51905">
    <property type="entry name" value="FAD/NAD(P)-binding domain"/>
    <property type="match status" value="1"/>
</dbReference>
<keyword evidence="4" id="KW-0560">Oxidoreductase</keyword>
<sequence length="544" mass="58747">MKPVTRNTKAEVLIIGAGASGGVVAKHLAENGMDVVVLEQGDWVNQGKLPGIRPDYELQIMGRWNADPNVRASDADYPVDQTDSEAPVVQMFNGVGGSTVLFAAVWPRPTPADFHVKTLDGVADDWPLTYRELQPYYEAIDIEFGASGMGGNPAYPPGAAPPLPPLPIGTTGRRLAEGMNKLGWHWWPGNNAIASEDYGELKQCLRYGTCVGGCPAGAKGSADVTHWPAAIRAGTRLITGARVREITLDDQGLANGAVYIDRDGNEQFQAASLVIVAANGIGTPRLLLMSRSERFPDGLANSSGLVGKRLMMHPCATVAGIFDEEFEEHGPSGQKIGSMQFYESDPARGFVRGAYWTLYDGIGPHLHMLRRSLSEGLSEEAFWGAGFPAAMKEAAHHTLMWGIVAEDLPEEHNRVTLDPDKTDSDGLPAAKITYKLSDNTRKLMDFHCERAMESLDAAGARKSFVFSRDIPAGHLLGTARMGDDPETSVVDRWGKSHDVPNLYLVDGSVFVTAFGVNPTCSIAAIAKRTATHLVETRRNQVVSQ</sequence>
<evidence type="ECO:0000256" key="4">
    <source>
        <dbReference type="ARBA" id="ARBA00023002"/>
    </source>
</evidence>
<reference evidence="7 8" key="1">
    <citation type="submission" date="2024-02" db="EMBL/GenBank/DDBJ databases">
        <title>A novel Wenzhouxiangellaceae bacterium, isolated from coastal sediments.</title>
        <authorList>
            <person name="Du Z.-J."/>
            <person name="Ye Y.-Q."/>
            <person name="Zhang X.-Y."/>
        </authorList>
    </citation>
    <scope>NUCLEOTIDE SEQUENCE [LARGE SCALE GENOMIC DNA]</scope>
    <source>
        <strain evidence="7 8">CH-27</strain>
    </source>
</reference>
<accession>A0AAW9RFR9</accession>
<evidence type="ECO:0000256" key="1">
    <source>
        <dbReference type="ARBA" id="ARBA00010790"/>
    </source>
</evidence>
<evidence type="ECO:0000259" key="5">
    <source>
        <dbReference type="Pfam" id="PF00732"/>
    </source>
</evidence>
<feature type="domain" description="Glucose-methanol-choline oxidoreductase N-terminal" evidence="5">
    <location>
        <begin position="14"/>
        <end position="315"/>
    </location>
</feature>
<name>A0AAW9RFR9_9GAMM</name>
<dbReference type="EMBL" id="JAZHOG010000008">
    <property type="protein sequence ID" value="MEJ8568591.1"/>
    <property type="molecule type" value="Genomic_DNA"/>
</dbReference>
<dbReference type="Gene3D" id="3.50.50.60">
    <property type="entry name" value="FAD/NAD(P)-binding domain"/>
    <property type="match status" value="2"/>
</dbReference>
<dbReference type="PANTHER" id="PTHR46056">
    <property type="entry name" value="LONG-CHAIN-ALCOHOL OXIDASE"/>
    <property type="match status" value="1"/>
</dbReference>
<gene>
    <name evidence="7" type="ORF">V3330_13240</name>
</gene>
<evidence type="ECO:0000259" key="6">
    <source>
        <dbReference type="Pfam" id="PF05199"/>
    </source>
</evidence>
<feature type="domain" description="Glucose-methanol-choline oxidoreductase C-terminal" evidence="6">
    <location>
        <begin position="409"/>
        <end position="526"/>
    </location>
</feature>
<comment type="caution">
    <text evidence="7">The sequence shown here is derived from an EMBL/GenBank/DDBJ whole genome shotgun (WGS) entry which is preliminary data.</text>
</comment>
<dbReference type="Proteomes" id="UP001359886">
    <property type="component" value="Unassembled WGS sequence"/>
</dbReference>
<dbReference type="SUPFAM" id="SSF54373">
    <property type="entry name" value="FAD-linked reductases, C-terminal domain"/>
    <property type="match status" value="1"/>
</dbReference>
<dbReference type="Pfam" id="PF00732">
    <property type="entry name" value="GMC_oxred_N"/>
    <property type="match status" value="1"/>
</dbReference>
<evidence type="ECO:0000256" key="2">
    <source>
        <dbReference type="ARBA" id="ARBA00022630"/>
    </source>
</evidence>
<dbReference type="GO" id="GO:0016614">
    <property type="term" value="F:oxidoreductase activity, acting on CH-OH group of donors"/>
    <property type="evidence" value="ECO:0007669"/>
    <property type="project" value="InterPro"/>
</dbReference>
<dbReference type="InterPro" id="IPR000172">
    <property type="entry name" value="GMC_OxRdtase_N"/>
</dbReference>
<dbReference type="PANTHER" id="PTHR46056:SF12">
    <property type="entry name" value="LONG-CHAIN-ALCOHOL OXIDASE"/>
    <property type="match status" value="1"/>
</dbReference>
<keyword evidence="8" id="KW-1185">Reference proteome</keyword>
<dbReference type="GO" id="GO:0050660">
    <property type="term" value="F:flavin adenine dinucleotide binding"/>
    <property type="evidence" value="ECO:0007669"/>
    <property type="project" value="InterPro"/>
</dbReference>
<dbReference type="Pfam" id="PF05199">
    <property type="entry name" value="GMC_oxred_C"/>
    <property type="match status" value="1"/>
</dbReference>
<evidence type="ECO:0000313" key="8">
    <source>
        <dbReference type="Proteomes" id="UP001359886"/>
    </source>
</evidence>
<keyword evidence="2" id="KW-0285">Flavoprotein</keyword>
<comment type="similarity">
    <text evidence="1">Belongs to the GMC oxidoreductase family.</text>
</comment>
<dbReference type="InterPro" id="IPR007867">
    <property type="entry name" value="GMC_OxRtase_C"/>
</dbReference>
<protein>
    <submittedName>
        <fullName evidence="7">GMC family oxidoreductase</fullName>
    </submittedName>
</protein>